<dbReference type="SUPFAM" id="SSF160909">
    <property type="entry name" value="ATP12-like"/>
    <property type="match status" value="1"/>
</dbReference>
<dbReference type="InterPro" id="IPR011419">
    <property type="entry name" value="ATP12_ATP_synth-F1-assembly"/>
</dbReference>
<evidence type="ECO:0000313" key="6">
    <source>
        <dbReference type="Proteomes" id="UP001652628"/>
    </source>
</evidence>
<protein>
    <submittedName>
        <fullName evidence="7">ATP synthase mitochondrial F1 complex assembly factor 2</fullName>
    </submittedName>
</protein>
<name>A0AB39Z3C9_DROSZ</name>
<evidence type="ECO:0000256" key="1">
    <source>
        <dbReference type="ARBA" id="ARBA00004173"/>
    </source>
</evidence>
<dbReference type="PANTHER" id="PTHR21013:SF10">
    <property type="entry name" value="ATP SYNTHASE MITOCHONDRIAL F1 COMPLEX ASSEMBLY FACTOR 2"/>
    <property type="match status" value="1"/>
</dbReference>
<accession>A0AB39Z3C9</accession>
<reference evidence="6" key="1">
    <citation type="submission" date="2025-05" db="UniProtKB">
        <authorList>
            <consortium name="RefSeq"/>
        </authorList>
    </citation>
    <scope>NUCLEOTIDE SEQUENCE [LARGE SCALE GENOMIC DNA]</scope>
</reference>
<keyword evidence="4" id="KW-0496">Mitochondrion</keyword>
<dbReference type="InterPro" id="IPR023335">
    <property type="entry name" value="ATP12_ortho_dom_sf"/>
</dbReference>
<comment type="subcellular location">
    <subcellularLocation>
        <location evidence="1">Mitochondrion</location>
    </subcellularLocation>
</comment>
<keyword evidence="5" id="KW-0143">Chaperone</keyword>
<dbReference type="AlphaFoldDB" id="A0AB39Z3C9"/>
<dbReference type="InterPro" id="IPR042272">
    <property type="entry name" value="ATP12_ATP_synth-F1-assembly_N"/>
</dbReference>
<dbReference type="Gene3D" id="1.10.3580.10">
    <property type="entry name" value="ATP12 ATPase"/>
    <property type="match status" value="1"/>
</dbReference>
<proteinExistence type="inferred from homology"/>
<dbReference type="Pfam" id="PF07542">
    <property type="entry name" value="ATP12"/>
    <property type="match status" value="1"/>
</dbReference>
<evidence type="ECO:0000256" key="3">
    <source>
        <dbReference type="ARBA" id="ARBA00022946"/>
    </source>
</evidence>
<organism evidence="6 7">
    <name type="scientific">Drosophila suzukii</name>
    <name type="common">Spotted-wing drosophila fruit fly</name>
    <dbReference type="NCBI Taxonomy" id="28584"/>
    <lineage>
        <taxon>Eukaryota</taxon>
        <taxon>Metazoa</taxon>
        <taxon>Ecdysozoa</taxon>
        <taxon>Arthropoda</taxon>
        <taxon>Hexapoda</taxon>
        <taxon>Insecta</taxon>
        <taxon>Pterygota</taxon>
        <taxon>Neoptera</taxon>
        <taxon>Endopterygota</taxon>
        <taxon>Diptera</taxon>
        <taxon>Brachycera</taxon>
        <taxon>Muscomorpha</taxon>
        <taxon>Ephydroidea</taxon>
        <taxon>Drosophilidae</taxon>
        <taxon>Drosophila</taxon>
        <taxon>Sophophora</taxon>
    </lineage>
</organism>
<sequence>MSGKLLMNALRALRVSHSSQWQVPAATIRIPVRHYASPPKRFYKKTSVLTGDGGYEVVLDHRKLKTPKGAPFVVRSEPLAIAVATEFDAQKEHIERSRMHLSALCFTAIDNPNHLSKLDMVNYLLNYIATDTVLYQYDDEKALHELQINEWDPVIEWFNQRFEINLQKTMSITPPKVSDEDKMKVAKHFQSYSLETLHGFIFAVDTLKSIVLACAVIEQMLTVEKAVALARLEEEYQMKFWGRVEWAHDLSQQELQARLAAAVLFVHFNCSENCVKHKSIL</sequence>
<reference evidence="7" key="2">
    <citation type="submission" date="2025-08" db="UniProtKB">
        <authorList>
            <consortium name="RefSeq"/>
        </authorList>
    </citation>
    <scope>IDENTIFICATION</scope>
</reference>
<dbReference type="GO" id="GO:0005739">
    <property type="term" value="C:mitochondrion"/>
    <property type="evidence" value="ECO:0007669"/>
    <property type="project" value="UniProtKB-SubCell"/>
</dbReference>
<evidence type="ECO:0000256" key="2">
    <source>
        <dbReference type="ARBA" id="ARBA00008231"/>
    </source>
</evidence>
<comment type="similarity">
    <text evidence="2">Belongs to the ATP12 family.</text>
</comment>
<gene>
    <name evidence="7" type="primary">l(2)k14505</name>
</gene>
<dbReference type="RefSeq" id="XP_016927856.3">
    <property type="nucleotide sequence ID" value="XM_017072367.4"/>
</dbReference>
<evidence type="ECO:0000313" key="7">
    <source>
        <dbReference type="RefSeq" id="XP_016927856.3"/>
    </source>
</evidence>
<evidence type="ECO:0000256" key="4">
    <source>
        <dbReference type="ARBA" id="ARBA00023128"/>
    </source>
</evidence>
<dbReference type="GO" id="GO:0033615">
    <property type="term" value="P:mitochondrial proton-transporting ATP synthase complex assembly"/>
    <property type="evidence" value="ECO:0007669"/>
    <property type="project" value="TreeGrafter"/>
</dbReference>
<keyword evidence="3" id="KW-0809">Transit peptide</keyword>
<dbReference type="Gene3D" id="3.30.2180.10">
    <property type="entry name" value="ATP12-like"/>
    <property type="match status" value="1"/>
</dbReference>
<keyword evidence="6" id="KW-1185">Reference proteome</keyword>
<dbReference type="Proteomes" id="UP001652628">
    <property type="component" value="Chromosome 2L"/>
</dbReference>
<dbReference type="GeneID" id="108008499"/>
<dbReference type="PANTHER" id="PTHR21013">
    <property type="entry name" value="ATP SYNTHASE MITOCHONDRIAL F1 COMPLEX ASSEMBLY FACTOR 2/ATP12 PROTEIN, MITOCHONDRIAL PRECURSOR"/>
    <property type="match status" value="1"/>
</dbReference>
<evidence type="ECO:0000256" key="5">
    <source>
        <dbReference type="ARBA" id="ARBA00023186"/>
    </source>
</evidence>